<dbReference type="GO" id="GO:0016024">
    <property type="term" value="P:CDP-diacylglycerol biosynthetic process"/>
    <property type="evidence" value="ECO:0007669"/>
    <property type="project" value="UniProtKB-UniPathway"/>
</dbReference>
<dbReference type="GO" id="GO:0005886">
    <property type="term" value="C:plasma membrane"/>
    <property type="evidence" value="ECO:0007669"/>
    <property type="project" value="UniProtKB-SubCell"/>
</dbReference>
<dbReference type="AlphaFoldDB" id="A0A4R2S1S5"/>
<dbReference type="PANTHER" id="PTHR46382">
    <property type="entry name" value="PHOSPHATIDATE CYTIDYLYLTRANSFERASE"/>
    <property type="match status" value="1"/>
</dbReference>
<evidence type="ECO:0000256" key="11">
    <source>
        <dbReference type="ARBA" id="ARBA00022692"/>
    </source>
</evidence>
<comment type="similarity">
    <text evidence="5 18">Belongs to the CDS family.</text>
</comment>
<dbReference type="GO" id="GO:0004605">
    <property type="term" value="F:phosphatidate cytidylyltransferase activity"/>
    <property type="evidence" value="ECO:0007669"/>
    <property type="project" value="UniProtKB-EC"/>
</dbReference>
<comment type="caution">
    <text evidence="20">The sequence shown here is derived from an EMBL/GenBank/DDBJ whole genome shotgun (WGS) entry which is preliminary data.</text>
</comment>
<accession>A0A4R2S1S5</accession>
<gene>
    <name evidence="20" type="ORF">EDD57_10492</name>
</gene>
<proteinExistence type="inferred from homology"/>
<sequence length="265" mass="28849">MKQRVITGVLGAGAYLALLFLGASWYSGLLAVLATLSFLEFGQMKLGQWKGPHVLLGLLLVWSILWNSVSVFLKIPVPSILTFPNLWLLGIVLFFVLIVLSKNKVTIDHIAYLSLGALYIGYGFAIMIETIWQKNGLALTLMVLFTTWASDSGAYFVGKRFGKRKLWPAISPNKTIEGSLGGVLVGTLLTLVIGLCYDLGQIPTLIGLGIIISFVGQFGDLVESAIKRTTGVKDSGNILPGHGGVFDRFDSLIFTFIILRLIEVL</sequence>
<evidence type="ECO:0000256" key="3">
    <source>
        <dbReference type="ARBA" id="ARBA00005119"/>
    </source>
</evidence>
<dbReference type="EMBL" id="SLXV01000004">
    <property type="protein sequence ID" value="TCP70113.1"/>
    <property type="molecule type" value="Genomic_DNA"/>
</dbReference>
<keyword evidence="15 19" id="KW-0472">Membrane</keyword>
<evidence type="ECO:0000256" key="2">
    <source>
        <dbReference type="ARBA" id="ARBA00004651"/>
    </source>
</evidence>
<evidence type="ECO:0000256" key="1">
    <source>
        <dbReference type="ARBA" id="ARBA00001698"/>
    </source>
</evidence>
<feature type="transmembrane region" description="Helical" evidence="19">
    <location>
        <begin position="79"/>
        <end position="100"/>
    </location>
</feature>
<evidence type="ECO:0000256" key="13">
    <source>
        <dbReference type="ARBA" id="ARBA00022989"/>
    </source>
</evidence>
<keyword evidence="10 18" id="KW-0808">Transferase</keyword>
<evidence type="ECO:0000256" key="9">
    <source>
        <dbReference type="ARBA" id="ARBA00022516"/>
    </source>
</evidence>
<evidence type="ECO:0000256" key="12">
    <source>
        <dbReference type="ARBA" id="ARBA00022695"/>
    </source>
</evidence>
<keyword evidence="13 19" id="KW-1133">Transmembrane helix</keyword>
<keyword evidence="17" id="KW-1208">Phospholipid metabolism</keyword>
<evidence type="ECO:0000256" key="4">
    <source>
        <dbReference type="ARBA" id="ARBA00005189"/>
    </source>
</evidence>
<keyword evidence="14" id="KW-0443">Lipid metabolism</keyword>
<comment type="catalytic activity">
    <reaction evidence="1 18">
        <text>a 1,2-diacyl-sn-glycero-3-phosphate + CTP + H(+) = a CDP-1,2-diacyl-sn-glycerol + diphosphate</text>
        <dbReference type="Rhea" id="RHEA:16229"/>
        <dbReference type="ChEBI" id="CHEBI:15378"/>
        <dbReference type="ChEBI" id="CHEBI:33019"/>
        <dbReference type="ChEBI" id="CHEBI:37563"/>
        <dbReference type="ChEBI" id="CHEBI:58332"/>
        <dbReference type="ChEBI" id="CHEBI:58608"/>
        <dbReference type="EC" id="2.7.7.41"/>
    </reaction>
</comment>
<evidence type="ECO:0000256" key="7">
    <source>
        <dbReference type="ARBA" id="ARBA00019373"/>
    </source>
</evidence>
<dbReference type="UniPathway" id="UPA00557">
    <property type="reaction ID" value="UER00614"/>
</dbReference>
<protein>
    <recommendedName>
        <fullName evidence="7 18">Phosphatidate cytidylyltransferase</fullName>
        <ecNumber evidence="6 18">2.7.7.41</ecNumber>
    </recommendedName>
</protein>
<keyword evidence="8" id="KW-1003">Cell membrane</keyword>
<evidence type="ECO:0000256" key="16">
    <source>
        <dbReference type="ARBA" id="ARBA00023209"/>
    </source>
</evidence>
<evidence type="ECO:0000256" key="15">
    <source>
        <dbReference type="ARBA" id="ARBA00023136"/>
    </source>
</evidence>
<dbReference type="EC" id="2.7.7.41" evidence="6 18"/>
<feature type="transmembrane region" description="Helical" evidence="19">
    <location>
        <begin position="138"/>
        <end position="157"/>
    </location>
</feature>
<dbReference type="Proteomes" id="UP000294746">
    <property type="component" value="Unassembled WGS sequence"/>
</dbReference>
<keyword evidence="16" id="KW-0594">Phospholipid biosynthesis</keyword>
<dbReference type="RefSeq" id="WP_165873641.1">
    <property type="nucleotide sequence ID" value="NZ_SLXV01000004.1"/>
</dbReference>
<reference evidence="20 21" key="1">
    <citation type="submission" date="2019-03" db="EMBL/GenBank/DDBJ databases">
        <title>Genomic Encyclopedia of Type Strains, Phase IV (KMG-IV): sequencing the most valuable type-strain genomes for metagenomic binning, comparative biology and taxonomic classification.</title>
        <authorList>
            <person name="Goeker M."/>
        </authorList>
    </citation>
    <scope>NUCLEOTIDE SEQUENCE [LARGE SCALE GENOMIC DNA]</scope>
    <source>
        <strain evidence="20 21">DSM 46831</strain>
    </source>
</reference>
<dbReference type="PROSITE" id="PS01315">
    <property type="entry name" value="CDS"/>
    <property type="match status" value="1"/>
</dbReference>
<comment type="pathway">
    <text evidence="3 18">Phospholipid metabolism; CDP-diacylglycerol biosynthesis; CDP-diacylglycerol from sn-glycerol 3-phosphate: step 3/3.</text>
</comment>
<keyword evidence="21" id="KW-1185">Reference proteome</keyword>
<feature type="transmembrane region" description="Helical" evidence="19">
    <location>
        <begin position="112"/>
        <end position="132"/>
    </location>
</feature>
<evidence type="ECO:0000256" key="6">
    <source>
        <dbReference type="ARBA" id="ARBA00012487"/>
    </source>
</evidence>
<keyword evidence="12 18" id="KW-0548">Nucleotidyltransferase</keyword>
<keyword evidence="9" id="KW-0444">Lipid biosynthesis</keyword>
<comment type="subcellular location">
    <subcellularLocation>
        <location evidence="2">Cell membrane</location>
        <topology evidence="2">Multi-pass membrane protein</topology>
    </subcellularLocation>
</comment>
<evidence type="ECO:0000256" key="14">
    <source>
        <dbReference type="ARBA" id="ARBA00023098"/>
    </source>
</evidence>
<evidence type="ECO:0000256" key="8">
    <source>
        <dbReference type="ARBA" id="ARBA00022475"/>
    </source>
</evidence>
<dbReference type="InterPro" id="IPR000374">
    <property type="entry name" value="PC_trans"/>
</dbReference>
<evidence type="ECO:0000256" key="18">
    <source>
        <dbReference type="RuleBase" id="RU003938"/>
    </source>
</evidence>
<evidence type="ECO:0000313" key="20">
    <source>
        <dbReference type="EMBL" id="TCP70113.1"/>
    </source>
</evidence>
<keyword evidence="11 18" id="KW-0812">Transmembrane</keyword>
<dbReference type="PANTHER" id="PTHR46382:SF1">
    <property type="entry name" value="PHOSPHATIDATE CYTIDYLYLTRANSFERASE"/>
    <property type="match status" value="1"/>
</dbReference>
<organism evidence="20 21">
    <name type="scientific">Baia soyae</name>
    <dbReference type="NCBI Taxonomy" id="1544746"/>
    <lineage>
        <taxon>Bacteria</taxon>
        <taxon>Bacillati</taxon>
        <taxon>Bacillota</taxon>
        <taxon>Bacilli</taxon>
        <taxon>Bacillales</taxon>
        <taxon>Thermoactinomycetaceae</taxon>
        <taxon>Baia</taxon>
    </lineage>
</organism>
<evidence type="ECO:0000256" key="19">
    <source>
        <dbReference type="SAM" id="Phobius"/>
    </source>
</evidence>
<evidence type="ECO:0000256" key="17">
    <source>
        <dbReference type="ARBA" id="ARBA00023264"/>
    </source>
</evidence>
<dbReference type="Pfam" id="PF01148">
    <property type="entry name" value="CTP_transf_1"/>
    <property type="match status" value="1"/>
</dbReference>
<feature type="transmembrane region" description="Helical" evidence="19">
    <location>
        <begin position="12"/>
        <end position="41"/>
    </location>
</feature>
<evidence type="ECO:0000313" key="21">
    <source>
        <dbReference type="Proteomes" id="UP000294746"/>
    </source>
</evidence>
<evidence type="ECO:0000256" key="10">
    <source>
        <dbReference type="ARBA" id="ARBA00022679"/>
    </source>
</evidence>
<evidence type="ECO:0000256" key="5">
    <source>
        <dbReference type="ARBA" id="ARBA00010185"/>
    </source>
</evidence>
<feature type="transmembrane region" description="Helical" evidence="19">
    <location>
        <begin position="178"/>
        <end position="195"/>
    </location>
</feature>
<name>A0A4R2S1S5_9BACL</name>
<comment type="pathway">
    <text evidence="4">Lipid metabolism.</text>
</comment>
<feature type="transmembrane region" description="Helical" evidence="19">
    <location>
        <begin position="201"/>
        <end position="219"/>
    </location>
</feature>